<accession>A0AAV9P577</accession>
<dbReference type="GO" id="GO:0042148">
    <property type="term" value="P:DNA strand invasion"/>
    <property type="evidence" value="ECO:0007669"/>
    <property type="project" value="TreeGrafter"/>
</dbReference>
<evidence type="ECO:0000313" key="1">
    <source>
        <dbReference type="EMBL" id="KAK5168065.1"/>
    </source>
</evidence>
<dbReference type="CDD" id="cd19490">
    <property type="entry name" value="XRCC2"/>
    <property type="match status" value="1"/>
</dbReference>
<keyword evidence="2" id="KW-1185">Reference proteome</keyword>
<dbReference type="PANTHER" id="PTHR46644">
    <property type="entry name" value="DNA REPAIR PROTEIN XRCC2"/>
    <property type="match status" value="1"/>
</dbReference>
<dbReference type="GO" id="GO:0000724">
    <property type="term" value="P:double-strand break repair via homologous recombination"/>
    <property type="evidence" value="ECO:0007669"/>
    <property type="project" value="InterPro"/>
</dbReference>
<dbReference type="SUPFAM" id="SSF52540">
    <property type="entry name" value="P-loop containing nucleoside triphosphate hydrolases"/>
    <property type="match status" value="1"/>
</dbReference>
<comment type="caution">
    <text evidence="1">The sequence shown here is derived from an EMBL/GenBank/DDBJ whole genome shotgun (WGS) entry which is preliminary data.</text>
</comment>
<dbReference type="PANTHER" id="PTHR46644:SF2">
    <property type="entry name" value="DNA REPAIR PROTEIN XRCC2"/>
    <property type="match status" value="1"/>
</dbReference>
<dbReference type="EMBL" id="JAVRRT010000010">
    <property type="protein sequence ID" value="KAK5168065.1"/>
    <property type="molecule type" value="Genomic_DNA"/>
</dbReference>
<dbReference type="GO" id="GO:0000400">
    <property type="term" value="F:four-way junction DNA binding"/>
    <property type="evidence" value="ECO:0007669"/>
    <property type="project" value="TreeGrafter"/>
</dbReference>
<proteinExistence type="predicted"/>
<evidence type="ECO:0008006" key="3">
    <source>
        <dbReference type="Google" id="ProtNLM"/>
    </source>
</evidence>
<dbReference type="GO" id="GO:0005815">
    <property type="term" value="C:microtubule organizing center"/>
    <property type="evidence" value="ECO:0007669"/>
    <property type="project" value="TreeGrafter"/>
</dbReference>
<gene>
    <name evidence="1" type="ORF">LTR77_006633</name>
</gene>
<dbReference type="RefSeq" id="XP_064657675.1">
    <property type="nucleotide sequence ID" value="XM_064803874.1"/>
</dbReference>
<dbReference type="GeneID" id="89927973"/>
<reference evidence="1 2" key="1">
    <citation type="submission" date="2023-08" db="EMBL/GenBank/DDBJ databases">
        <title>Black Yeasts Isolated from many extreme environments.</title>
        <authorList>
            <person name="Coleine C."/>
            <person name="Stajich J.E."/>
            <person name="Selbmann L."/>
        </authorList>
    </citation>
    <scope>NUCLEOTIDE SEQUENCE [LARGE SCALE GENOMIC DNA]</scope>
    <source>
        <strain evidence="1 2">CCFEE 5935</strain>
    </source>
</reference>
<sequence length="353" mass="38884">MAADVGKSLLREVEEAGLGESIRFENEPKVQPFNFSPLDRLLQAVTEARPTTKGTTPQPLVEILSPAAGDGKTHLLYHLCAQAVLSRRLGGKQAAAVVIDTTGRFDVPRLAIQIQKLLRDRVEQSANDLDIDGETLSALEHIHIFRPQALDSRSATLDALPLYLFDQSRHHSYDREVAFVALDPASAFYWQDRAESEDAAFLASTETIHPPAPTRGGYTRLFESLRTACKTLYCPAVITTWHLGPARSTHSTPRSFRPQLPGVQPTLRLVVRRLLVRKFPPGISLEQAMREGPSRQKAVEDGKFECFVNEWEVDDKLSRALKDRGGGFGFAIKDGGMTIAGESGEEEGNDVSA</sequence>
<dbReference type="AlphaFoldDB" id="A0AAV9P577"/>
<dbReference type="GO" id="GO:0005657">
    <property type="term" value="C:replication fork"/>
    <property type="evidence" value="ECO:0007669"/>
    <property type="project" value="InterPro"/>
</dbReference>
<dbReference type="InterPro" id="IPR027417">
    <property type="entry name" value="P-loop_NTPase"/>
</dbReference>
<dbReference type="InterPro" id="IPR030547">
    <property type="entry name" value="XRCC2"/>
</dbReference>
<evidence type="ECO:0000313" key="2">
    <source>
        <dbReference type="Proteomes" id="UP001337655"/>
    </source>
</evidence>
<organism evidence="1 2">
    <name type="scientific">Saxophila tyrrhenica</name>
    <dbReference type="NCBI Taxonomy" id="1690608"/>
    <lineage>
        <taxon>Eukaryota</taxon>
        <taxon>Fungi</taxon>
        <taxon>Dikarya</taxon>
        <taxon>Ascomycota</taxon>
        <taxon>Pezizomycotina</taxon>
        <taxon>Dothideomycetes</taxon>
        <taxon>Dothideomycetidae</taxon>
        <taxon>Mycosphaerellales</taxon>
        <taxon>Extremaceae</taxon>
        <taxon>Saxophila</taxon>
    </lineage>
</organism>
<dbReference type="Proteomes" id="UP001337655">
    <property type="component" value="Unassembled WGS sequence"/>
</dbReference>
<dbReference type="GO" id="GO:0033063">
    <property type="term" value="C:Rad51B-Rad51C-Rad51D-XRCC2 complex"/>
    <property type="evidence" value="ECO:0007669"/>
    <property type="project" value="InterPro"/>
</dbReference>
<protein>
    <recommendedName>
        <fullName evidence="3">DNA recombination and repair protein Rad51-like C-terminal domain-containing protein</fullName>
    </recommendedName>
</protein>
<dbReference type="Gene3D" id="3.40.50.300">
    <property type="entry name" value="P-loop containing nucleotide triphosphate hydrolases"/>
    <property type="match status" value="1"/>
</dbReference>
<name>A0AAV9P577_9PEZI</name>